<dbReference type="InterPro" id="IPR051811">
    <property type="entry name" value="Cytochrome_c550/c551-like"/>
</dbReference>
<keyword evidence="2 6" id="KW-0349">Heme</keyword>
<evidence type="ECO:0000313" key="10">
    <source>
        <dbReference type="Proteomes" id="UP000500857"/>
    </source>
</evidence>
<evidence type="ECO:0000256" key="6">
    <source>
        <dbReference type="PROSITE-ProRule" id="PRU00433"/>
    </source>
</evidence>
<evidence type="ECO:0000259" key="8">
    <source>
        <dbReference type="PROSITE" id="PS51007"/>
    </source>
</evidence>
<keyword evidence="3 6" id="KW-0479">Metal-binding</keyword>
<evidence type="ECO:0000256" key="4">
    <source>
        <dbReference type="ARBA" id="ARBA00022982"/>
    </source>
</evidence>
<dbReference type="Gene3D" id="1.10.760.10">
    <property type="entry name" value="Cytochrome c-like domain"/>
    <property type="match status" value="1"/>
</dbReference>
<protein>
    <submittedName>
        <fullName evidence="9">Cytochrome c</fullName>
    </submittedName>
</protein>
<keyword evidence="1" id="KW-0813">Transport</keyword>
<organism evidence="9 10">
    <name type="scientific">Oxynema aestuarii AP17</name>
    <dbReference type="NCBI Taxonomy" id="2064643"/>
    <lineage>
        <taxon>Bacteria</taxon>
        <taxon>Bacillati</taxon>
        <taxon>Cyanobacteriota</taxon>
        <taxon>Cyanophyceae</taxon>
        <taxon>Oscillatoriophycideae</taxon>
        <taxon>Oscillatoriales</taxon>
        <taxon>Oscillatoriaceae</taxon>
        <taxon>Oxynema</taxon>
        <taxon>Oxynema aestuarii</taxon>
    </lineage>
</organism>
<keyword evidence="7" id="KW-1133">Transmembrane helix</keyword>
<proteinExistence type="predicted"/>
<evidence type="ECO:0000256" key="1">
    <source>
        <dbReference type="ARBA" id="ARBA00022448"/>
    </source>
</evidence>
<dbReference type="InterPro" id="IPR009056">
    <property type="entry name" value="Cyt_c-like_dom"/>
</dbReference>
<dbReference type="PANTHER" id="PTHR37823:SF1">
    <property type="entry name" value="CYTOCHROME C-553-LIKE"/>
    <property type="match status" value="1"/>
</dbReference>
<name>A0A6H1TW19_9CYAN</name>
<dbReference type="GO" id="GO:0046872">
    <property type="term" value="F:metal ion binding"/>
    <property type="evidence" value="ECO:0007669"/>
    <property type="project" value="UniProtKB-KW"/>
</dbReference>
<feature type="domain" description="Cytochrome c" evidence="8">
    <location>
        <begin position="53"/>
        <end position="126"/>
    </location>
</feature>
<evidence type="ECO:0000256" key="7">
    <source>
        <dbReference type="SAM" id="Phobius"/>
    </source>
</evidence>
<dbReference type="InterPro" id="IPR036909">
    <property type="entry name" value="Cyt_c-like_dom_sf"/>
</dbReference>
<dbReference type="SUPFAM" id="SSF46626">
    <property type="entry name" value="Cytochrome c"/>
    <property type="match status" value="1"/>
</dbReference>
<reference evidence="9 10" key="1">
    <citation type="submission" date="2020-04" db="EMBL/GenBank/DDBJ databases">
        <authorList>
            <person name="Basu S."/>
            <person name="Maruthanayagam V."/>
            <person name="Chakraborty S."/>
            <person name="Pramanik A."/>
            <person name="Mukherjee J."/>
            <person name="Brink B."/>
        </authorList>
    </citation>
    <scope>NUCLEOTIDE SEQUENCE [LARGE SCALE GENOMIC DNA]</scope>
    <source>
        <strain evidence="9 10">AP17</strain>
    </source>
</reference>
<dbReference type="EMBL" id="CP051167">
    <property type="protein sequence ID" value="QIZ70645.1"/>
    <property type="molecule type" value="Genomic_DNA"/>
</dbReference>
<dbReference type="GO" id="GO:0009055">
    <property type="term" value="F:electron transfer activity"/>
    <property type="evidence" value="ECO:0007669"/>
    <property type="project" value="InterPro"/>
</dbReference>
<feature type="transmembrane region" description="Helical" evidence="7">
    <location>
        <begin position="17"/>
        <end position="36"/>
    </location>
</feature>
<dbReference type="KEGG" id="oxy:HCG48_08685"/>
<dbReference type="RefSeq" id="WP_168568800.1">
    <property type="nucleotide sequence ID" value="NZ_CP051167.1"/>
</dbReference>
<keyword evidence="7" id="KW-0472">Membrane</keyword>
<dbReference type="PANTHER" id="PTHR37823">
    <property type="entry name" value="CYTOCHROME C-553-LIKE"/>
    <property type="match status" value="1"/>
</dbReference>
<dbReference type="GO" id="GO:0020037">
    <property type="term" value="F:heme binding"/>
    <property type="evidence" value="ECO:0007669"/>
    <property type="project" value="InterPro"/>
</dbReference>
<keyword evidence="5 6" id="KW-0408">Iron</keyword>
<dbReference type="Pfam" id="PF13442">
    <property type="entry name" value="Cytochrome_CBB3"/>
    <property type="match status" value="1"/>
</dbReference>
<evidence type="ECO:0000256" key="3">
    <source>
        <dbReference type="ARBA" id="ARBA00022723"/>
    </source>
</evidence>
<keyword evidence="7" id="KW-0812">Transmembrane</keyword>
<evidence type="ECO:0000256" key="5">
    <source>
        <dbReference type="ARBA" id="ARBA00023004"/>
    </source>
</evidence>
<dbReference type="Proteomes" id="UP000500857">
    <property type="component" value="Chromosome"/>
</dbReference>
<evidence type="ECO:0000256" key="2">
    <source>
        <dbReference type="ARBA" id="ARBA00022617"/>
    </source>
</evidence>
<evidence type="ECO:0000313" key="9">
    <source>
        <dbReference type="EMBL" id="QIZ70645.1"/>
    </source>
</evidence>
<dbReference type="PROSITE" id="PS51007">
    <property type="entry name" value="CYTC"/>
    <property type="match status" value="1"/>
</dbReference>
<gene>
    <name evidence="9" type="ORF">HCG48_08685</name>
</gene>
<sequence>MNHQVAKSEVTSSSQKVWAIAVTIVLAILISVAIAYQFQISDPYTKTVLSLSGDPIRGHAIFQMNCAGCHGSRRGTQVGPSLTDVSQRKSRVGLIEQVTSGKTPPMPQFQPSPQAMADLLSYLESL</sequence>
<keyword evidence="10" id="KW-1185">Reference proteome</keyword>
<keyword evidence="4" id="KW-0249">Electron transport</keyword>
<accession>A0A6H1TW19</accession>
<dbReference type="AlphaFoldDB" id="A0A6H1TW19"/>